<gene>
    <name evidence="1" type="ORF">HPB50_012795</name>
</gene>
<reference evidence="1" key="1">
    <citation type="submission" date="2020-05" db="EMBL/GenBank/DDBJ databases">
        <title>Large-scale comparative analyses of tick genomes elucidate their genetic diversity and vector capacities.</title>
        <authorList>
            <person name="Jia N."/>
            <person name="Wang J."/>
            <person name="Shi W."/>
            <person name="Du L."/>
            <person name="Sun Y."/>
            <person name="Zhan W."/>
            <person name="Jiang J."/>
            <person name="Wang Q."/>
            <person name="Zhang B."/>
            <person name="Ji P."/>
            <person name="Sakyi L.B."/>
            <person name="Cui X."/>
            <person name="Yuan T."/>
            <person name="Jiang B."/>
            <person name="Yang W."/>
            <person name="Lam T.T.-Y."/>
            <person name="Chang Q."/>
            <person name="Ding S."/>
            <person name="Wang X."/>
            <person name="Zhu J."/>
            <person name="Ruan X."/>
            <person name="Zhao L."/>
            <person name="Wei J."/>
            <person name="Que T."/>
            <person name="Du C."/>
            <person name="Cheng J."/>
            <person name="Dai P."/>
            <person name="Han X."/>
            <person name="Huang E."/>
            <person name="Gao Y."/>
            <person name="Liu J."/>
            <person name="Shao H."/>
            <person name="Ye R."/>
            <person name="Li L."/>
            <person name="Wei W."/>
            <person name="Wang X."/>
            <person name="Wang C."/>
            <person name="Yang T."/>
            <person name="Huo Q."/>
            <person name="Li W."/>
            <person name="Guo W."/>
            <person name="Chen H."/>
            <person name="Zhou L."/>
            <person name="Ni X."/>
            <person name="Tian J."/>
            <person name="Zhou Y."/>
            <person name="Sheng Y."/>
            <person name="Liu T."/>
            <person name="Pan Y."/>
            <person name="Xia L."/>
            <person name="Li J."/>
            <person name="Zhao F."/>
            <person name="Cao W."/>
        </authorList>
    </citation>
    <scope>NUCLEOTIDE SEQUENCE</scope>
    <source>
        <strain evidence="1">Hyas-2018</strain>
    </source>
</reference>
<evidence type="ECO:0000313" key="2">
    <source>
        <dbReference type="Proteomes" id="UP000821845"/>
    </source>
</evidence>
<dbReference type="EMBL" id="CM023483">
    <property type="protein sequence ID" value="KAH6936030.1"/>
    <property type="molecule type" value="Genomic_DNA"/>
</dbReference>
<protein>
    <submittedName>
        <fullName evidence="1">Uncharacterized protein</fullName>
    </submittedName>
</protein>
<name>A0ACB7SN24_HYAAI</name>
<sequence length="1542" mass="170561">MYILCAVLRRRYDVKVYEEFVIKGNTAVLRCHVPEFVREHVTVTAWLIDETMKISAGFHRGDRYSLFPTGELHVRRVDATDAMSRYQCQTQHRLTGEVVNSPSSRKITVRESFAMSPRIIDSRRQVRADQGRSAQMPCAAQGNPVPSYQWFRKVRGQALPVLQGGRFLHLDGTLVVNQARVTLTDAGIYTCFVNNTSGSDTTDTELQVTAPLSVTVLPRSQKVDVGKSATFNCSVSGFPVSGVEWYRNQRPLLRGVSHAPYSVTVVPVRREDRGVYQCYAFNDQSSAQGAAELTLADDPPILRETFSERTLSPGPSISLKCIAAGRPLPQVTWSLDGLPVPENARFRMGDYVTSEGHVVSFVNISGVRSEDGGLYRCSAGNDVGVSEHSARLNVHGPPFVRRMGNMSVVAGEAMRVTCPVGGYPIEAITWEREGLRLPYNHRQKTFANGTLVVQDVERATDEGLYSCTARNKDGLTAHNTVYIKVLVRPAIVPFSFPESLHQGQRYNVLCTVSKGDAPVHITWYKDGVPVSTAGLASMSVLNVTEFSSTLIFEKLLPEHRGNYSCEARNEAGVVTVTSTMVIHVPPMWRIEPSDAMVVRSGTAIIDCQADGFPVPRVRWTKSEGKWDVPGDYRAISSSSRIHVFENGSLAVHNADEKDAGFFLCQASNGISPVLSKVVKLSVHVAAHFKSKFKAESVQRGHIARLRCEAFGDKPVIITWSRDKQSFDPKEDPRYELNETVHGGGIVSEITIRGADRRDSALFTCLARNAYGSDDTNMQLILQEPPDSPQEVKLLEYGSRHVKLSWITPYSGNSAVTKYIIQYKEDTESWHHKSSNVTVPGSETTAEIRGLRPVTLYVFRIFAFNSLGHSDASTEAHVRTDVEAPGGPPQKVRAEATGSQSIKVWWKPPRKDLQFGPLKGYYVGYKVKDTADTYVYKTLELTPANLHDECHITNLKRNTDYSVVVQAFNAKGAGPPSEEIFVKTLKNDPPTSPAVKVQSSTSSSISVSWKASDTNDVLGYVLHVRKDLGEWSKINVPRDAAEYTVDQLTCGASYQLYLSAFNSVGNGGPSNIISAKTIGVAPVAPDKPSLITINSTSIAIHLDSWHDGGCPFIAFEVRFRRQKDKVWNVVGHNIPPQQKQILLNDLIPGVPYLLQVIAKNEAGITEAEYDFVTLPAAQAPATPSLVVENEATPFYLELGVILPACISLIVVLVVGVLVYIVLRKRYSSDSSNSGSSAYGSRKGTHLQECLHLSEVDPSLGKKTMSLDGRLDYYPTPYATTRVTDIDERKMSECSYKQCGHRNLLYDTERIVGGSDAGPLEFPWQVSVQVFSSHQCGGVIIDEYWILTAAHCMKYSPFFYKVYVGKDHLFRKELTEKYYYVSEIIKHPYFSESTVDYDVALVRLDMPLDLVLDDYLSPICLPKPSDDFTGQSCVITGWGYPRIDGSTTDVLQKTNLEVWKDDDCRKAYEDVNNVTGRMFCAGYDEGGKGPCKGDSGGPLQCVRDDGSWVLAGITSWGISCAAPHRPGVFTRVSAVLDFIYLFTY</sequence>
<accession>A0ACB7SN24</accession>
<keyword evidence="2" id="KW-1185">Reference proteome</keyword>
<comment type="caution">
    <text evidence="1">The sequence shown here is derived from an EMBL/GenBank/DDBJ whole genome shotgun (WGS) entry which is preliminary data.</text>
</comment>
<proteinExistence type="predicted"/>
<evidence type="ECO:0000313" key="1">
    <source>
        <dbReference type="EMBL" id="KAH6936030.1"/>
    </source>
</evidence>
<organism evidence="1 2">
    <name type="scientific">Hyalomma asiaticum</name>
    <name type="common">Tick</name>
    <dbReference type="NCBI Taxonomy" id="266040"/>
    <lineage>
        <taxon>Eukaryota</taxon>
        <taxon>Metazoa</taxon>
        <taxon>Ecdysozoa</taxon>
        <taxon>Arthropoda</taxon>
        <taxon>Chelicerata</taxon>
        <taxon>Arachnida</taxon>
        <taxon>Acari</taxon>
        <taxon>Parasitiformes</taxon>
        <taxon>Ixodida</taxon>
        <taxon>Ixodoidea</taxon>
        <taxon>Ixodidae</taxon>
        <taxon>Hyalomminae</taxon>
        <taxon>Hyalomma</taxon>
    </lineage>
</organism>
<dbReference type="Proteomes" id="UP000821845">
    <property type="component" value="Chromosome 3"/>
</dbReference>